<comment type="caution">
    <text evidence="1">The sequence shown here is derived from an EMBL/GenBank/DDBJ whole genome shotgun (WGS) entry which is preliminary data.</text>
</comment>
<evidence type="ECO:0008006" key="3">
    <source>
        <dbReference type="Google" id="ProtNLM"/>
    </source>
</evidence>
<proteinExistence type="predicted"/>
<dbReference type="EMBL" id="ATMR01000034">
    <property type="protein sequence ID" value="EPR74505.1"/>
    <property type="molecule type" value="Genomic_DNA"/>
</dbReference>
<keyword evidence="2" id="KW-1185">Reference proteome</keyword>
<reference evidence="1 2" key="1">
    <citation type="journal article" date="2013" name="Genome Announc.">
        <title>Draft Genome Sequence of Winogradskyella psychrotolerans RS-3T, Isolated from the Marine Transect of Kongsfjorden, Ny-Alesund, Svalbard, Arctic Ocean.</title>
        <authorList>
            <person name="Kumar Pinnaka A."/>
            <person name="Ara S."/>
            <person name="Singh A."/>
            <person name="Shivaji S."/>
        </authorList>
    </citation>
    <scope>NUCLEOTIDE SEQUENCE [LARGE SCALE GENOMIC DNA]</scope>
    <source>
        <strain evidence="1 2">RS-3</strain>
    </source>
</reference>
<dbReference type="Pfam" id="PF18953">
    <property type="entry name" value="SAP_new25"/>
    <property type="match status" value="1"/>
</dbReference>
<organism evidence="1 2">
    <name type="scientific">Winogradskyella psychrotolerans RS-3</name>
    <dbReference type="NCBI Taxonomy" id="641526"/>
    <lineage>
        <taxon>Bacteria</taxon>
        <taxon>Pseudomonadati</taxon>
        <taxon>Bacteroidota</taxon>
        <taxon>Flavobacteriia</taxon>
        <taxon>Flavobacteriales</taxon>
        <taxon>Flavobacteriaceae</taxon>
        <taxon>Winogradskyella</taxon>
    </lineage>
</organism>
<gene>
    <name evidence="1" type="ORF">ADIWIN_0606</name>
</gene>
<name>S7VW47_9FLAO</name>
<dbReference type="AlphaFoldDB" id="S7VW47"/>
<evidence type="ECO:0000313" key="2">
    <source>
        <dbReference type="Proteomes" id="UP000014962"/>
    </source>
</evidence>
<dbReference type="STRING" id="641526.ADIWIN_0606"/>
<dbReference type="Proteomes" id="UP000014962">
    <property type="component" value="Unassembled WGS sequence"/>
</dbReference>
<dbReference type="RefSeq" id="WP_020894900.1">
    <property type="nucleotide sequence ID" value="NZ_ATMR01000034.1"/>
</dbReference>
<evidence type="ECO:0000313" key="1">
    <source>
        <dbReference type="EMBL" id="EPR74505.1"/>
    </source>
</evidence>
<sequence length="65" mass="8090">MKEKLEHHHWLKFELIEFCKKNELCTQGNKIQLKERIEAFFYKREKNERSNALLKNKRRTIKKSK</sequence>
<protein>
    <recommendedName>
        <fullName evidence="3">SAP domain-containing protein</fullName>
    </recommendedName>
</protein>
<accession>S7VW47</accession>
<dbReference type="OrthoDB" id="9778090at2"/>